<dbReference type="CDD" id="cd00075">
    <property type="entry name" value="HATPase"/>
    <property type="match status" value="1"/>
</dbReference>
<dbReference type="SUPFAM" id="SSF55874">
    <property type="entry name" value="ATPase domain of HSP90 chaperone/DNA topoisomerase II/histidine kinase"/>
    <property type="match status" value="1"/>
</dbReference>
<dbReference type="SMART" id="SM00387">
    <property type="entry name" value="HATPase_c"/>
    <property type="match status" value="1"/>
</dbReference>
<evidence type="ECO:0000259" key="13">
    <source>
        <dbReference type="PROSITE" id="PS50109"/>
    </source>
</evidence>
<organism evidence="15 17">
    <name type="scientific">Trichococcus ilyis</name>
    <dbReference type="NCBI Taxonomy" id="640938"/>
    <lineage>
        <taxon>Bacteria</taxon>
        <taxon>Bacillati</taxon>
        <taxon>Bacillota</taxon>
        <taxon>Bacilli</taxon>
        <taxon>Lactobacillales</taxon>
        <taxon>Carnobacteriaceae</taxon>
        <taxon>Trichococcus</taxon>
    </lineage>
</organism>
<dbReference type="EMBL" id="FJNB01000003">
    <property type="protein sequence ID" value="CZQ87624.1"/>
    <property type="molecule type" value="Genomic_DNA"/>
</dbReference>
<dbReference type="InterPro" id="IPR050428">
    <property type="entry name" value="TCS_sensor_his_kinase"/>
</dbReference>
<dbReference type="InterPro" id="IPR036097">
    <property type="entry name" value="HisK_dim/P_sf"/>
</dbReference>
<dbReference type="GO" id="GO:0000155">
    <property type="term" value="F:phosphorelay sensor kinase activity"/>
    <property type="evidence" value="ECO:0007669"/>
    <property type="project" value="InterPro"/>
</dbReference>
<reference evidence="15 17" key="1">
    <citation type="submission" date="2016-02" db="EMBL/GenBank/DDBJ databases">
        <authorList>
            <person name="Wen L."/>
            <person name="He K."/>
            <person name="Yang H."/>
        </authorList>
    </citation>
    <scope>NUCLEOTIDE SEQUENCE [LARGE SCALE GENOMIC DNA]</scope>
    <source>
        <strain evidence="15">Trichococcus_R210</strain>
    </source>
</reference>
<keyword evidence="7 16" id="KW-0418">Kinase</keyword>
<feature type="domain" description="HAMP" evidence="14">
    <location>
        <begin position="206"/>
        <end position="258"/>
    </location>
</feature>
<evidence type="ECO:0000256" key="10">
    <source>
        <dbReference type="ARBA" id="ARBA00023136"/>
    </source>
</evidence>
<keyword evidence="9" id="KW-0902">Two-component regulatory system</keyword>
<evidence type="ECO:0000259" key="14">
    <source>
        <dbReference type="PROSITE" id="PS50885"/>
    </source>
</evidence>
<feature type="domain" description="Histidine kinase" evidence="13">
    <location>
        <begin position="266"/>
        <end position="471"/>
    </location>
</feature>
<keyword evidence="18" id="KW-1185">Reference proteome</keyword>
<proteinExistence type="predicted"/>
<evidence type="ECO:0000256" key="9">
    <source>
        <dbReference type="ARBA" id="ARBA00023012"/>
    </source>
</evidence>
<evidence type="ECO:0000256" key="12">
    <source>
        <dbReference type="SAM" id="Phobius"/>
    </source>
</evidence>
<keyword evidence="10 12" id="KW-0472">Membrane</keyword>
<evidence type="ECO:0000313" key="15">
    <source>
        <dbReference type="EMBL" id="CZQ87624.1"/>
    </source>
</evidence>
<dbReference type="GO" id="GO:0005886">
    <property type="term" value="C:plasma membrane"/>
    <property type="evidence" value="ECO:0007669"/>
    <property type="project" value="TreeGrafter"/>
</dbReference>
<dbReference type="PANTHER" id="PTHR45436">
    <property type="entry name" value="SENSOR HISTIDINE KINASE YKOH"/>
    <property type="match status" value="1"/>
</dbReference>
<gene>
    <name evidence="16" type="ORF">SAMN05216375_102100</name>
    <name evidence="15" type="ORF">TR210_624</name>
</gene>
<dbReference type="Proteomes" id="UP000076878">
    <property type="component" value="Unassembled WGS sequence"/>
</dbReference>
<evidence type="ECO:0000256" key="11">
    <source>
        <dbReference type="SAM" id="MobiDB-lite"/>
    </source>
</evidence>
<keyword evidence="4" id="KW-0597">Phosphoprotein</keyword>
<dbReference type="InterPro" id="IPR003594">
    <property type="entry name" value="HATPase_dom"/>
</dbReference>
<dbReference type="PRINTS" id="PR00344">
    <property type="entry name" value="BCTRLSENSOR"/>
</dbReference>
<evidence type="ECO:0000256" key="5">
    <source>
        <dbReference type="ARBA" id="ARBA00022679"/>
    </source>
</evidence>
<protein>
    <recommendedName>
        <fullName evidence="3">histidine kinase</fullName>
        <ecNumber evidence="3">2.7.13.3</ecNumber>
    </recommendedName>
</protein>
<dbReference type="RefSeq" id="WP_068621459.1">
    <property type="nucleotide sequence ID" value="NZ_FJNB01000003.1"/>
</dbReference>
<dbReference type="EMBL" id="FNYT01000002">
    <property type="protein sequence ID" value="SEI65634.1"/>
    <property type="molecule type" value="Genomic_DNA"/>
</dbReference>
<keyword evidence="8 12" id="KW-1133">Transmembrane helix</keyword>
<dbReference type="OrthoDB" id="9780718at2"/>
<dbReference type="InterPro" id="IPR005467">
    <property type="entry name" value="His_kinase_dom"/>
</dbReference>
<dbReference type="InterPro" id="IPR003660">
    <property type="entry name" value="HAMP_dom"/>
</dbReference>
<dbReference type="EC" id="2.7.13.3" evidence="3"/>
<feature type="transmembrane region" description="Helical" evidence="12">
    <location>
        <begin position="185"/>
        <end position="205"/>
    </location>
</feature>
<accession>A0A143YE00</accession>
<dbReference type="Gene3D" id="1.10.287.130">
    <property type="match status" value="1"/>
</dbReference>
<feature type="region of interest" description="Disordered" evidence="11">
    <location>
        <begin position="59"/>
        <end position="88"/>
    </location>
</feature>
<evidence type="ECO:0000256" key="3">
    <source>
        <dbReference type="ARBA" id="ARBA00012438"/>
    </source>
</evidence>
<feature type="transmembrane region" description="Helical" evidence="12">
    <location>
        <begin position="12"/>
        <end position="35"/>
    </location>
</feature>
<dbReference type="PROSITE" id="PS50885">
    <property type="entry name" value="HAMP"/>
    <property type="match status" value="1"/>
</dbReference>
<sequence length="473" mass="53773">MKNSKKSLKIRLLTTITLLLAAVFAFIYLVFNFFFTQYIETTADSLLVEARQNYIERPFDGDKKAEQEPTASDAAITDEPHDKNPEPHTAFASSVQKTIISDDFEILFPQVQFSGFSDEDALTNFVSGLKSSDIKLARTADGKLELEDNLYYYAIAPNIEEEGTYAVFFLNMSDLYIFEQTLNQILLIIMLIGLVTIATITYLIVSKITKPLQTLAHFANEIGEGNYQTIDEEFVDLELHELKTTMNETTKKLKLYDADQRTFFQNASHELRTPLQIIKTNAEGIEVGIIDDKKGAIAIKKETDKLGTLVEDILYLSRLETRSSDRMMVTNDLRETLAYTAERYASVSDRNNLRVQFDFQKDPVLFHYDEKDFERAFQNLISNALRYAENIIHLGCRQIDNRIMITIHNDGEPISKADLPHIFDRFYKGNKGVHGIGLSIVQSIVQSYGGRIEVMSSAKGTTFTIILPQQPIQ</sequence>
<dbReference type="SMART" id="SM00388">
    <property type="entry name" value="HisKA"/>
    <property type="match status" value="1"/>
</dbReference>
<comment type="catalytic activity">
    <reaction evidence="1">
        <text>ATP + protein L-histidine = ADP + protein N-phospho-L-histidine.</text>
        <dbReference type="EC" id="2.7.13.3"/>
    </reaction>
</comment>
<dbReference type="InterPro" id="IPR036890">
    <property type="entry name" value="HATPase_C_sf"/>
</dbReference>
<dbReference type="Pfam" id="PF02518">
    <property type="entry name" value="HATPase_c"/>
    <property type="match status" value="1"/>
</dbReference>
<evidence type="ECO:0000256" key="2">
    <source>
        <dbReference type="ARBA" id="ARBA00004370"/>
    </source>
</evidence>
<name>A0A143YE00_9LACT</name>
<keyword evidence="5" id="KW-0808">Transferase</keyword>
<dbReference type="Gene3D" id="6.10.340.10">
    <property type="match status" value="1"/>
</dbReference>
<comment type="subcellular location">
    <subcellularLocation>
        <location evidence="2">Membrane</location>
    </subcellularLocation>
</comment>
<keyword evidence="6 12" id="KW-0812">Transmembrane</keyword>
<evidence type="ECO:0000256" key="1">
    <source>
        <dbReference type="ARBA" id="ARBA00000085"/>
    </source>
</evidence>
<reference evidence="16 18" key="2">
    <citation type="submission" date="2016-10" db="EMBL/GenBank/DDBJ databases">
        <authorList>
            <person name="Varghese N."/>
            <person name="Submissions S."/>
        </authorList>
    </citation>
    <scope>NUCLEOTIDE SEQUENCE [LARGE SCALE GENOMIC DNA]</scope>
    <source>
        <strain evidence="16 18">DSM 22150</strain>
    </source>
</reference>
<dbReference type="PANTHER" id="PTHR45436:SF5">
    <property type="entry name" value="SENSOR HISTIDINE KINASE TRCS"/>
    <property type="match status" value="1"/>
</dbReference>
<dbReference type="Proteomes" id="UP000199280">
    <property type="component" value="Unassembled WGS sequence"/>
</dbReference>
<dbReference type="InterPro" id="IPR004358">
    <property type="entry name" value="Sig_transdc_His_kin-like_C"/>
</dbReference>
<dbReference type="PROSITE" id="PS50109">
    <property type="entry name" value="HIS_KIN"/>
    <property type="match status" value="1"/>
</dbReference>
<evidence type="ECO:0000256" key="8">
    <source>
        <dbReference type="ARBA" id="ARBA00022989"/>
    </source>
</evidence>
<dbReference type="Gene3D" id="3.30.565.10">
    <property type="entry name" value="Histidine kinase-like ATPase, C-terminal domain"/>
    <property type="match status" value="1"/>
</dbReference>
<evidence type="ECO:0000256" key="7">
    <source>
        <dbReference type="ARBA" id="ARBA00022777"/>
    </source>
</evidence>
<dbReference type="CDD" id="cd00082">
    <property type="entry name" value="HisKA"/>
    <property type="match status" value="1"/>
</dbReference>
<dbReference type="STRING" id="640938.TR210_624"/>
<evidence type="ECO:0000313" key="17">
    <source>
        <dbReference type="Proteomes" id="UP000076878"/>
    </source>
</evidence>
<evidence type="ECO:0000256" key="4">
    <source>
        <dbReference type="ARBA" id="ARBA00022553"/>
    </source>
</evidence>
<dbReference type="InterPro" id="IPR003661">
    <property type="entry name" value="HisK_dim/P_dom"/>
</dbReference>
<evidence type="ECO:0000313" key="16">
    <source>
        <dbReference type="EMBL" id="SEI65634.1"/>
    </source>
</evidence>
<dbReference type="Pfam" id="PF00512">
    <property type="entry name" value="HisKA"/>
    <property type="match status" value="1"/>
</dbReference>
<dbReference type="SUPFAM" id="SSF47384">
    <property type="entry name" value="Homodimeric domain of signal transducing histidine kinase"/>
    <property type="match status" value="1"/>
</dbReference>
<evidence type="ECO:0000256" key="6">
    <source>
        <dbReference type="ARBA" id="ARBA00022692"/>
    </source>
</evidence>
<dbReference type="AlphaFoldDB" id="A0A143YE00"/>
<evidence type="ECO:0000313" key="18">
    <source>
        <dbReference type="Proteomes" id="UP000199280"/>
    </source>
</evidence>